<dbReference type="AlphaFoldDB" id="A0A5B8VZQ6"/>
<evidence type="ECO:0000256" key="1">
    <source>
        <dbReference type="ARBA" id="ARBA00022679"/>
    </source>
</evidence>
<evidence type="ECO:0000313" key="5">
    <source>
        <dbReference type="Proteomes" id="UP000321362"/>
    </source>
</evidence>
<dbReference type="PANTHER" id="PTHR30602">
    <property type="entry name" value="AMINO-ACID ACETYLTRANSFERASE"/>
    <property type="match status" value="1"/>
</dbReference>
<dbReference type="PANTHER" id="PTHR30602:SF12">
    <property type="entry name" value="AMINO-ACID ACETYLTRANSFERASE NAGS1, CHLOROPLASTIC-RELATED"/>
    <property type="match status" value="1"/>
</dbReference>
<keyword evidence="1 4" id="KW-0808">Transferase</keyword>
<dbReference type="InterPro" id="IPR000182">
    <property type="entry name" value="GNAT_dom"/>
</dbReference>
<evidence type="ECO:0000256" key="2">
    <source>
        <dbReference type="ARBA" id="ARBA00023315"/>
    </source>
</evidence>
<dbReference type="InterPro" id="IPR016181">
    <property type="entry name" value="Acyl_CoA_acyltransferase"/>
</dbReference>
<dbReference type="PROSITE" id="PS51186">
    <property type="entry name" value="GNAT"/>
    <property type="match status" value="1"/>
</dbReference>
<dbReference type="GO" id="GO:0004042">
    <property type="term" value="F:L-glutamate N-acetyltransferase activity"/>
    <property type="evidence" value="ECO:0007669"/>
    <property type="project" value="InterPro"/>
</dbReference>
<gene>
    <name evidence="4" type="ORF">FSB76_14045</name>
</gene>
<dbReference type="CDD" id="cd04301">
    <property type="entry name" value="NAT_SF"/>
    <property type="match status" value="1"/>
</dbReference>
<evidence type="ECO:0000259" key="3">
    <source>
        <dbReference type="PROSITE" id="PS51186"/>
    </source>
</evidence>
<dbReference type="GO" id="GO:0006526">
    <property type="term" value="P:L-arginine biosynthetic process"/>
    <property type="evidence" value="ECO:0007669"/>
    <property type="project" value="InterPro"/>
</dbReference>
<dbReference type="SUPFAM" id="SSF55729">
    <property type="entry name" value="Acyl-CoA N-acyltransferases (Nat)"/>
    <property type="match status" value="1"/>
</dbReference>
<keyword evidence="5" id="KW-1185">Reference proteome</keyword>
<name>A0A5B8VZQ6_9SPHI</name>
<keyword evidence="2" id="KW-0012">Acyltransferase</keyword>
<organism evidence="4 5">
    <name type="scientific">Mucilaginibacter ginsenosidivorax</name>
    <dbReference type="NCBI Taxonomy" id="862126"/>
    <lineage>
        <taxon>Bacteria</taxon>
        <taxon>Pseudomonadati</taxon>
        <taxon>Bacteroidota</taxon>
        <taxon>Sphingobacteriia</taxon>
        <taxon>Sphingobacteriales</taxon>
        <taxon>Sphingobacteriaceae</taxon>
        <taxon>Mucilaginibacter</taxon>
    </lineage>
</organism>
<evidence type="ECO:0000313" key="4">
    <source>
        <dbReference type="EMBL" id="QEC77009.1"/>
    </source>
</evidence>
<reference evidence="4 5" key="1">
    <citation type="journal article" date="2013" name="J. Microbiol.">
        <title>Mucilaginibacter ginsenosidivorax sp. nov., with ginsenoside converting activity isolated from sediment.</title>
        <authorList>
            <person name="Kim J.K."/>
            <person name="Choi T.E."/>
            <person name="Liu Q.M."/>
            <person name="Park H.Y."/>
            <person name="Yi T.H."/>
            <person name="Yoon M.H."/>
            <person name="Kim S.C."/>
            <person name="Im W.T."/>
        </authorList>
    </citation>
    <scope>NUCLEOTIDE SEQUENCE [LARGE SCALE GENOMIC DNA]</scope>
    <source>
        <strain evidence="4 5">KHI28</strain>
    </source>
</reference>
<dbReference type="Gene3D" id="3.40.630.30">
    <property type="match status" value="1"/>
</dbReference>
<feature type="domain" description="N-acetyltransferase" evidence="3">
    <location>
        <begin position="1"/>
        <end position="141"/>
    </location>
</feature>
<sequence>MQIEKAENYRAKVIALLATEKLPTDDLPQTLENFVVAKQGEEVIGVAGIEIYESYGLLRSVAVSAAERGKGIANQLLNNLEMLAAAQSLQAIFLLTETAPEYFGKKGYQKITRAEVPAEVQQSTEFSHVCPQSAIVMKKIL</sequence>
<dbReference type="OrthoDB" id="5197788at2"/>
<dbReference type="NCBIfam" id="NF040501">
    <property type="entry name" value="resist_ArsN2"/>
    <property type="match status" value="1"/>
</dbReference>
<proteinExistence type="predicted"/>
<accession>A0A5B8VZQ6</accession>
<dbReference type="Pfam" id="PF13508">
    <property type="entry name" value="Acetyltransf_7"/>
    <property type="match status" value="1"/>
</dbReference>
<dbReference type="KEGG" id="mgk:FSB76_14045"/>
<dbReference type="Proteomes" id="UP000321362">
    <property type="component" value="Chromosome"/>
</dbReference>
<dbReference type="GO" id="GO:0005737">
    <property type="term" value="C:cytoplasm"/>
    <property type="evidence" value="ECO:0007669"/>
    <property type="project" value="InterPro"/>
</dbReference>
<protein>
    <submittedName>
        <fullName evidence="4">GNAT family N-acetyltransferase</fullName>
    </submittedName>
</protein>
<dbReference type="EMBL" id="CP042437">
    <property type="protein sequence ID" value="QEC77009.1"/>
    <property type="molecule type" value="Genomic_DNA"/>
</dbReference>
<dbReference type="RefSeq" id="WP_147054325.1">
    <property type="nucleotide sequence ID" value="NZ_CP042437.1"/>
</dbReference>
<dbReference type="InterPro" id="IPR010167">
    <property type="entry name" value="NH2A_AcTrfase"/>
</dbReference>